<feature type="non-terminal residue" evidence="2">
    <location>
        <position position="447"/>
    </location>
</feature>
<comment type="caution">
    <text evidence="2">The sequence shown here is derived from an EMBL/GenBank/DDBJ whole genome shotgun (WGS) entry which is preliminary data.</text>
</comment>
<feature type="region of interest" description="Disordered" evidence="1">
    <location>
        <begin position="405"/>
        <end position="447"/>
    </location>
</feature>
<evidence type="ECO:0000313" key="3">
    <source>
        <dbReference type="Proteomes" id="UP001174934"/>
    </source>
</evidence>
<protein>
    <submittedName>
        <fullName evidence="2">Uncharacterized protein</fullName>
    </submittedName>
</protein>
<keyword evidence="3" id="KW-1185">Reference proteome</keyword>
<dbReference type="Proteomes" id="UP001174934">
    <property type="component" value="Unassembled WGS sequence"/>
</dbReference>
<accession>A0AA39TGH4</accession>
<dbReference type="EMBL" id="JAULSR010000011">
    <property type="protein sequence ID" value="KAK0609922.1"/>
    <property type="molecule type" value="Genomic_DNA"/>
</dbReference>
<feature type="non-terminal residue" evidence="2">
    <location>
        <position position="1"/>
    </location>
</feature>
<dbReference type="AlphaFoldDB" id="A0AA39TGH4"/>
<reference evidence="2" key="1">
    <citation type="submission" date="2023-06" db="EMBL/GenBank/DDBJ databases">
        <title>Genome-scale phylogeny and comparative genomics of the fungal order Sordariales.</title>
        <authorList>
            <consortium name="Lawrence Berkeley National Laboratory"/>
            <person name="Hensen N."/>
            <person name="Bonometti L."/>
            <person name="Westerberg I."/>
            <person name="Brannstrom I.O."/>
            <person name="Guillou S."/>
            <person name="Cros-Aarteil S."/>
            <person name="Calhoun S."/>
            <person name="Haridas S."/>
            <person name="Kuo A."/>
            <person name="Mondo S."/>
            <person name="Pangilinan J."/>
            <person name="Riley R."/>
            <person name="LaButti K."/>
            <person name="Andreopoulos B."/>
            <person name="Lipzen A."/>
            <person name="Chen C."/>
            <person name="Yanf M."/>
            <person name="Daum C."/>
            <person name="Ng V."/>
            <person name="Clum A."/>
            <person name="Steindorff A."/>
            <person name="Ohm R."/>
            <person name="Martin F."/>
            <person name="Silar P."/>
            <person name="Natvig D."/>
            <person name="Lalanne C."/>
            <person name="Gautier V."/>
            <person name="Ament-velasquez S.L."/>
            <person name="Kruys A."/>
            <person name="Hutchinson M.I."/>
            <person name="Powell A.J."/>
            <person name="Barry K."/>
            <person name="Miller A.N."/>
            <person name="Grigoriev I.V."/>
            <person name="Debuchy R."/>
            <person name="Gladieux P."/>
            <person name="Thoren M.H."/>
            <person name="Johannesson H."/>
        </authorList>
    </citation>
    <scope>NUCLEOTIDE SEQUENCE</scope>
    <source>
        <strain evidence="2">SMH3391-2</strain>
    </source>
</reference>
<proteinExistence type="predicted"/>
<evidence type="ECO:0000313" key="2">
    <source>
        <dbReference type="EMBL" id="KAK0609922.1"/>
    </source>
</evidence>
<evidence type="ECO:0000256" key="1">
    <source>
        <dbReference type="SAM" id="MobiDB-lite"/>
    </source>
</evidence>
<sequence length="447" mass="50008">PTCHRPHRRRNTRITSPQVGSLYDIMYDNAGISLYVLPICWTDTHSKLLGARFTELPAIEKPVPDYVPGRCLEPSRVARMLTAELHTLVRHETRPTDAFCKNRAIKHVMQTLFPNTLSRPKTGADLDLYFGMRVFRKAVRLPCLWRSPGVETSFDSAPTIPSTSFGMLSQDATSEYAPNQPLLAYINRSQLAMIRQNLFRVFNGPDNTPNEPVARLQRLRSKQLIPKDLEHDPYFVGILLAMAQAHFYYIGSSKLSSRSSSRSRGSNSRRAARMSVPRFHDVKVRIITHDDGNDSSPNFVVYSATVTATFLERFLHPHKSPLSTEDLAGGGLDITYTSVPFWPILGLKERLAKALGREIAGDPLFGDPDLIALWDALVDQQPTPLFPPVSLKRRRGPQREALSEVLNSSFEDEIPTSTNSSEDSPVLSPGTKRRKGARSVSSTLEVC</sequence>
<organism evidence="2 3">
    <name type="scientific">Bombardia bombarda</name>
    <dbReference type="NCBI Taxonomy" id="252184"/>
    <lineage>
        <taxon>Eukaryota</taxon>
        <taxon>Fungi</taxon>
        <taxon>Dikarya</taxon>
        <taxon>Ascomycota</taxon>
        <taxon>Pezizomycotina</taxon>
        <taxon>Sordariomycetes</taxon>
        <taxon>Sordariomycetidae</taxon>
        <taxon>Sordariales</taxon>
        <taxon>Lasiosphaeriaceae</taxon>
        <taxon>Bombardia</taxon>
    </lineage>
</organism>
<gene>
    <name evidence="2" type="ORF">B0T17DRAFT_457381</name>
</gene>
<name>A0AA39TGH4_9PEZI</name>
<feature type="compositionally biased region" description="Polar residues" evidence="1">
    <location>
        <begin position="405"/>
        <end position="423"/>
    </location>
</feature>